<dbReference type="Pfam" id="PF02113">
    <property type="entry name" value="Peptidase_S13"/>
    <property type="match status" value="1"/>
</dbReference>
<dbReference type="RefSeq" id="WP_131445646.1">
    <property type="nucleotide sequence ID" value="NZ_SJZI01000001.1"/>
</dbReference>
<dbReference type="InterPro" id="IPR000667">
    <property type="entry name" value="Peptidase_S13"/>
</dbReference>
<keyword evidence="3" id="KW-0121">Carboxypeptidase</keyword>
<dbReference type="OrthoDB" id="9802627at2"/>
<reference evidence="3 4" key="1">
    <citation type="submission" date="2019-03" db="EMBL/GenBank/DDBJ databases">
        <authorList>
            <person name="Kim M.K.M."/>
        </authorList>
    </citation>
    <scope>NUCLEOTIDE SEQUENCE [LARGE SCALE GENOMIC DNA]</scope>
    <source>
        <strain evidence="3 4">17J68-12</strain>
    </source>
</reference>
<evidence type="ECO:0000313" key="3">
    <source>
        <dbReference type="EMBL" id="TCJ19642.1"/>
    </source>
</evidence>
<keyword evidence="2 3" id="KW-0378">Hydrolase</keyword>
<keyword evidence="4" id="KW-1185">Reference proteome</keyword>
<dbReference type="EMBL" id="SJZI01000001">
    <property type="protein sequence ID" value="TCJ19642.1"/>
    <property type="molecule type" value="Genomic_DNA"/>
</dbReference>
<evidence type="ECO:0000313" key="4">
    <source>
        <dbReference type="Proteomes" id="UP000295334"/>
    </source>
</evidence>
<dbReference type="EC" id="3.4.16.4" evidence="3"/>
<gene>
    <name evidence="3" type="primary">dacB</name>
    <name evidence="3" type="ORF">EPD60_00535</name>
</gene>
<keyword evidence="3" id="KW-0645">Protease</keyword>
<dbReference type="InterPro" id="IPR012338">
    <property type="entry name" value="Beta-lactam/transpept-like"/>
</dbReference>
<accession>A0A4V2NX29</accession>
<evidence type="ECO:0000256" key="2">
    <source>
        <dbReference type="ARBA" id="ARBA00022801"/>
    </source>
</evidence>
<dbReference type="SUPFAM" id="SSF56601">
    <property type="entry name" value="beta-lactamase/transpeptidase-like"/>
    <property type="match status" value="1"/>
</dbReference>
<dbReference type="PANTHER" id="PTHR30023:SF0">
    <property type="entry name" value="PENICILLIN-SENSITIVE CARBOXYPEPTIDASE A"/>
    <property type="match status" value="1"/>
</dbReference>
<protein>
    <submittedName>
        <fullName evidence="3">D-alanyl-D-alanine carboxypeptidase/D-alanyl-D-alanine-endopeptidase</fullName>
        <ecNumber evidence="3">3.4.16.4</ecNumber>
    </submittedName>
</protein>
<dbReference type="Gene3D" id="3.40.710.10">
    <property type="entry name" value="DD-peptidase/beta-lactamase superfamily"/>
    <property type="match status" value="1"/>
</dbReference>
<evidence type="ECO:0000256" key="1">
    <source>
        <dbReference type="ARBA" id="ARBA00006096"/>
    </source>
</evidence>
<name>A0A4V2NX29_9BACT</name>
<comment type="caution">
    <text evidence="3">The sequence shown here is derived from an EMBL/GenBank/DDBJ whole genome shotgun (WGS) entry which is preliminary data.</text>
</comment>
<dbReference type="NCBIfam" id="TIGR00666">
    <property type="entry name" value="PBP4"/>
    <property type="match status" value="1"/>
</dbReference>
<dbReference type="GO" id="GO:0009002">
    <property type="term" value="F:serine-type D-Ala-D-Ala carboxypeptidase activity"/>
    <property type="evidence" value="ECO:0007669"/>
    <property type="project" value="UniProtKB-EC"/>
</dbReference>
<dbReference type="GO" id="GO:0000270">
    <property type="term" value="P:peptidoglycan metabolic process"/>
    <property type="evidence" value="ECO:0007669"/>
    <property type="project" value="TreeGrafter"/>
</dbReference>
<dbReference type="Gene3D" id="3.50.80.20">
    <property type="entry name" value="D-Ala-D-Ala carboxypeptidase C, peptidase S13"/>
    <property type="match status" value="1"/>
</dbReference>
<dbReference type="Proteomes" id="UP000295334">
    <property type="component" value="Unassembled WGS sequence"/>
</dbReference>
<dbReference type="AlphaFoldDB" id="A0A4V2NX29"/>
<sequence length="468" mass="51044">MRLNVIPVFLIGTLAYSTAAGQPVAERLARAWQRFEGDSQMRSAMASLYVEEAGGGTVVFEKNAYTGLATASTLKVVTAASAYELLGKDFRYTTRLAYDGKIEKGMLRGNLYVIGSGDPSLGSWRWKETGTDSVMARMARAVRSQGIRTYSGLSIVAPGWNEEAIPDGWTWNDIGQYYGAGSTGLTWHENQFDMKLQPGTKAGDSIRLLEAKPDPVQPVRIAAVTGAAGSGDDSYLYHAIGISGASWGMGPTLRGSIGAGKVITVSGSLPNPVATFAQEFRLQLRNTAQQSGGPLMAPTADTAKMTVFYRGQSPPLDSLVYWFLRRSINLYGEAFLKTIALEQSTSASTVKGAQLVRDFWKEKGIDPVELRLRDGSGLSPETRVTTHAQVQVLQYARKQSWFGGYYTGFPVYNDMKMKSGTISAVKGFCGFHKSKDGKEYVFSFLVNNYNGRESSIVQKMYAVLNELK</sequence>
<dbReference type="PANTHER" id="PTHR30023">
    <property type="entry name" value="D-ALANYL-D-ALANINE CARBOXYPEPTIDASE"/>
    <property type="match status" value="1"/>
</dbReference>
<proteinExistence type="inferred from homology"/>
<comment type="similarity">
    <text evidence="1">Belongs to the peptidase S13 family.</text>
</comment>
<organism evidence="3 4">
    <name type="scientific">Flaviaesturariibacter flavus</name>
    <dbReference type="NCBI Taxonomy" id="2502780"/>
    <lineage>
        <taxon>Bacteria</taxon>
        <taxon>Pseudomonadati</taxon>
        <taxon>Bacteroidota</taxon>
        <taxon>Chitinophagia</taxon>
        <taxon>Chitinophagales</taxon>
        <taxon>Chitinophagaceae</taxon>
        <taxon>Flaviaestuariibacter</taxon>
    </lineage>
</organism>
<dbReference type="GO" id="GO:0006508">
    <property type="term" value="P:proteolysis"/>
    <property type="evidence" value="ECO:0007669"/>
    <property type="project" value="InterPro"/>
</dbReference>
<dbReference type="PRINTS" id="PR00922">
    <property type="entry name" value="DADACBPTASE3"/>
</dbReference>